<gene>
    <name evidence="2" type="ORF">K8G79_00585</name>
</gene>
<organism evidence="2 3">
    <name type="scientific">Candidatus Methylomirabilis tolerans</name>
    <dbReference type="NCBI Taxonomy" id="3123416"/>
    <lineage>
        <taxon>Bacteria</taxon>
        <taxon>Candidatus Methylomirabilota</taxon>
        <taxon>Candidatus Methylomirabilia</taxon>
        <taxon>Candidatus Methylomirabilales</taxon>
        <taxon>Candidatus Methylomirabilaceae</taxon>
        <taxon>Candidatus Methylomirabilis</taxon>
    </lineage>
</organism>
<feature type="transmembrane region" description="Helical" evidence="1">
    <location>
        <begin position="213"/>
        <end position="234"/>
    </location>
</feature>
<feature type="transmembrane region" description="Helical" evidence="1">
    <location>
        <begin position="58"/>
        <end position="84"/>
    </location>
</feature>
<name>A0AAJ1EIK5_9BACT</name>
<evidence type="ECO:0000256" key="1">
    <source>
        <dbReference type="SAM" id="Phobius"/>
    </source>
</evidence>
<dbReference type="EMBL" id="JAIOIU010000011">
    <property type="protein sequence ID" value="MBZ0158640.1"/>
    <property type="molecule type" value="Genomic_DNA"/>
</dbReference>
<keyword evidence="1" id="KW-0472">Membrane</keyword>
<dbReference type="Proteomes" id="UP001197609">
    <property type="component" value="Unassembled WGS sequence"/>
</dbReference>
<protein>
    <submittedName>
        <fullName evidence="2">Uncharacterized protein</fullName>
    </submittedName>
</protein>
<keyword evidence="1" id="KW-0812">Transmembrane</keyword>
<feature type="transmembrane region" description="Helical" evidence="1">
    <location>
        <begin position="96"/>
        <end position="118"/>
    </location>
</feature>
<evidence type="ECO:0000313" key="3">
    <source>
        <dbReference type="Proteomes" id="UP001197609"/>
    </source>
</evidence>
<keyword evidence="1" id="KW-1133">Transmembrane helix</keyword>
<feature type="transmembrane region" description="Helical" evidence="1">
    <location>
        <begin position="323"/>
        <end position="343"/>
    </location>
</feature>
<accession>A0AAJ1EIK5</accession>
<dbReference type="AlphaFoldDB" id="A0AAJ1EIK5"/>
<feature type="transmembrane region" description="Helical" evidence="1">
    <location>
        <begin position="130"/>
        <end position="149"/>
    </location>
</feature>
<proteinExistence type="predicted"/>
<feature type="transmembrane region" description="Helical" evidence="1">
    <location>
        <begin position="170"/>
        <end position="193"/>
    </location>
</feature>
<comment type="caution">
    <text evidence="2">The sequence shown here is derived from an EMBL/GenBank/DDBJ whole genome shotgun (WGS) entry which is preliminary data.</text>
</comment>
<evidence type="ECO:0000313" key="2">
    <source>
        <dbReference type="EMBL" id="MBZ0158640.1"/>
    </source>
</evidence>
<feature type="transmembrane region" description="Helical" evidence="1">
    <location>
        <begin position="294"/>
        <end position="317"/>
    </location>
</feature>
<reference evidence="2 3" key="1">
    <citation type="journal article" date="2021" name="bioRxiv">
        <title>Unraveling nitrogen, sulfur and carbon metabolic pathways and microbial community transcriptional responses to substrate deprivation and toxicity stresses in a bioreactor mimicking anoxic brackish coastal sediment conditions.</title>
        <authorList>
            <person name="Martins P.D."/>
            <person name="Echeveste M.J."/>
            <person name="Arshad A."/>
            <person name="Kurth J."/>
            <person name="Ouboter H."/>
            <person name="Jetten M.S.M."/>
            <person name="Welte C.U."/>
        </authorList>
    </citation>
    <scope>NUCLEOTIDE SEQUENCE [LARGE SCALE GENOMIC DNA]</scope>
    <source>
        <strain evidence="2">MAG_38</strain>
    </source>
</reference>
<sequence>MLSVHGTDSPTLAAPHSSPRFDAIMAGVSTWMVLGLYIDGWSHRHVALDTFFSPYHAIFYSGYLAFAVLILLTLAKGILAGLPFRQALPIGYGKSLLGLILHGAGGVVDMAWHQVFGFELSSEALVSPPHLMIFAGLTLIVSGPLRAAWLRPEQAALPSRRYWTPMLISLALLWSVLTFGTLILHPIVAPHAIKSRWVMYASFPGPALDMARTVSIGSFIVQSAITAGLLLLLIRRWQLPRLALTLVFTANAALLSLLDDQYWLILPSLCSGWATDWLLTRLQPCGRRPWTVRLVAATVPLVSTTGYFITLAATAGVGWSATMVTGAMTLSAMTGLLISYMVFPPPTPTHRASEHGI</sequence>